<evidence type="ECO:0000259" key="6">
    <source>
        <dbReference type="PROSITE" id="PS50112"/>
    </source>
</evidence>
<dbReference type="Pfam" id="PF25601">
    <property type="entry name" value="AAA_lid_14"/>
    <property type="match status" value="1"/>
</dbReference>
<dbReference type="PANTHER" id="PTHR32071">
    <property type="entry name" value="TRANSCRIPTIONAL REGULATORY PROTEIN"/>
    <property type="match status" value="1"/>
</dbReference>
<dbReference type="InterPro" id="IPR058031">
    <property type="entry name" value="AAA_lid_NorR"/>
</dbReference>
<feature type="domain" description="PAS" evidence="6">
    <location>
        <begin position="93"/>
        <end position="129"/>
    </location>
</feature>
<feature type="domain" description="Sigma-54 factor interaction" evidence="5">
    <location>
        <begin position="209"/>
        <end position="423"/>
    </location>
</feature>
<accession>A0ABT2RP24</accession>
<dbReference type="PANTHER" id="PTHR32071:SF57">
    <property type="entry name" value="C4-DICARBOXYLATE TRANSPORT TRANSCRIPTIONAL REGULATORY PROTEIN DCTD"/>
    <property type="match status" value="1"/>
</dbReference>
<dbReference type="Pfam" id="PF13188">
    <property type="entry name" value="PAS_8"/>
    <property type="match status" value="1"/>
</dbReference>
<dbReference type="InterPro" id="IPR002197">
    <property type="entry name" value="HTH_Fis"/>
</dbReference>
<dbReference type="InterPro" id="IPR000014">
    <property type="entry name" value="PAS"/>
</dbReference>
<dbReference type="CDD" id="cd00130">
    <property type="entry name" value="PAS"/>
    <property type="match status" value="1"/>
</dbReference>
<dbReference type="EMBL" id="JAOQJU010000012">
    <property type="protein sequence ID" value="MCU6687036.1"/>
    <property type="molecule type" value="Genomic_DNA"/>
</dbReference>
<keyword evidence="8" id="KW-1185">Reference proteome</keyword>
<dbReference type="Gene3D" id="1.10.10.60">
    <property type="entry name" value="Homeodomain-like"/>
    <property type="match status" value="1"/>
</dbReference>
<evidence type="ECO:0000313" key="8">
    <source>
        <dbReference type="Proteomes" id="UP001652431"/>
    </source>
</evidence>
<keyword evidence="2" id="KW-0067">ATP-binding</keyword>
<comment type="caution">
    <text evidence="7">The sequence shown here is derived from an EMBL/GenBank/DDBJ whole genome shotgun (WGS) entry which is preliminary data.</text>
</comment>
<name>A0ABT2RP24_9FIRM</name>
<dbReference type="InterPro" id="IPR009057">
    <property type="entry name" value="Homeodomain-like_sf"/>
</dbReference>
<dbReference type="InterPro" id="IPR002078">
    <property type="entry name" value="Sigma_54_int"/>
</dbReference>
<dbReference type="Gene3D" id="3.30.450.20">
    <property type="entry name" value="PAS domain"/>
    <property type="match status" value="1"/>
</dbReference>
<evidence type="ECO:0000313" key="7">
    <source>
        <dbReference type="EMBL" id="MCU6687036.1"/>
    </source>
</evidence>
<dbReference type="Gene3D" id="3.40.50.300">
    <property type="entry name" value="P-loop containing nucleotide triphosphate hydrolases"/>
    <property type="match status" value="1"/>
</dbReference>
<dbReference type="Gene3D" id="1.10.8.60">
    <property type="match status" value="1"/>
</dbReference>
<keyword evidence="3" id="KW-0805">Transcription regulation</keyword>
<evidence type="ECO:0000256" key="3">
    <source>
        <dbReference type="ARBA" id="ARBA00023015"/>
    </source>
</evidence>
<proteinExistence type="predicted"/>
<dbReference type="SUPFAM" id="SSF55785">
    <property type="entry name" value="PYP-like sensor domain (PAS domain)"/>
    <property type="match status" value="1"/>
</dbReference>
<keyword evidence="1" id="KW-0547">Nucleotide-binding</keyword>
<gene>
    <name evidence="7" type="ORF">OCV99_10825</name>
</gene>
<dbReference type="CDD" id="cd00009">
    <property type="entry name" value="AAA"/>
    <property type="match status" value="1"/>
</dbReference>
<evidence type="ECO:0000259" key="5">
    <source>
        <dbReference type="PROSITE" id="PS50045"/>
    </source>
</evidence>
<keyword evidence="4" id="KW-0804">Transcription</keyword>
<dbReference type="PRINTS" id="PR01590">
    <property type="entry name" value="HTHFIS"/>
</dbReference>
<evidence type="ECO:0000256" key="2">
    <source>
        <dbReference type="ARBA" id="ARBA00022840"/>
    </source>
</evidence>
<dbReference type="RefSeq" id="WP_158370523.1">
    <property type="nucleotide sequence ID" value="NZ_JAOQJU010000012.1"/>
</dbReference>
<dbReference type="SUPFAM" id="SSF46689">
    <property type="entry name" value="Homeodomain-like"/>
    <property type="match status" value="1"/>
</dbReference>
<reference evidence="7 8" key="1">
    <citation type="journal article" date="2021" name="ISME Commun">
        <title>Automated analysis of genomic sequences facilitates high-throughput and comprehensive description of bacteria.</title>
        <authorList>
            <person name="Hitch T.C.A."/>
        </authorList>
    </citation>
    <scope>NUCLEOTIDE SEQUENCE [LARGE SCALE GENOMIC DNA]</scope>
    <source>
        <strain evidence="7 8">Sanger_03</strain>
    </source>
</reference>
<evidence type="ECO:0000256" key="4">
    <source>
        <dbReference type="ARBA" id="ARBA00023163"/>
    </source>
</evidence>
<sequence>MAKNPIDEETCQGCINQKICPQFCGMCFPLFYENEIYGVIHITARTKEAEADLFRREKQFAMFMCTICDLITLTIRERQDKLLRSYHIALQDKLINVINDGVMILDENNEVQFINDRCAKVLGYRLPQIRYLTRIRQFSVHPLKTEKGELKEYQVCIRETKMRLTGHTFEVDAVDQEKSNTILVFYDIRGLHGDLAPTWSKTPYSFKTLIGDSPAFHQAVEQCREISYSLTPVLLVGEIGCGKEMFARAIHNEGTLRKNQFVQIAHAGTVRELVEKSVFQNNEYLSGEQAVKNDILEGNTLYIDEVSQLGMENQRILCKIIENSRNCNNRVICGTSKPLDQLRESGDFYPELYYALENNAIIIPPLRLRDQDVLLFAKHYLEKANKRTHKNLSFGSEICTLFLEYRWIGNIREVENTVTYIVERAEIDEGELTPAHLPAAILKKLTGGNHRHDYNLKEAEKRLIIQALNELGGHSKSKSHVAAELGISTATLYRKLKEYGIDQTYRFDENSDYKNRNR</sequence>
<evidence type="ECO:0000256" key="1">
    <source>
        <dbReference type="ARBA" id="ARBA00022741"/>
    </source>
</evidence>
<dbReference type="PROSITE" id="PS50112">
    <property type="entry name" value="PAS"/>
    <property type="match status" value="1"/>
</dbReference>
<dbReference type="Pfam" id="PF14532">
    <property type="entry name" value="Sigma54_activ_2"/>
    <property type="match status" value="1"/>
</dbReference>
<dbReference type="Proteomes" id="UP001652431">
    <property type="component" value="Unassembled WGS sequence"/>
</dbReference>
<dbReference type="SUPFAM" id="SSF52540">
    <property type="entry name" value="P-loop containing nucleoside triphosphate hydrolases"/>
    <property type="match status" value="1"/>
</dbReference>
<dbReference type="InterPro" id="IPR035965">
    <property type="entry name" value="PAS-like_dom_sf"/>
</dbReference>
<dbReference type="Pfam" id="PF02954">
    <property type="entry name" value="HTH_8"/>
    <property type="match status" value="1"/>
</dbReference>
<dbReference type="InterPro" id="IPR027417">
    <property type="entry name" value="P-loop_NTPase"/>
</dbReference>
<organism evidence="7 8">
    <name type="scientific">Dorea acetigenes</name>
    <dbReference type="NCBI Taxonomy" id="2981787"/>
    <lineage>
        <taxon>Bacteria</taxon>
        <taxon>Bacillati</taxon>
        <taxon>Bacillota</taxon>
        <taxon>Clostridia</taxon>
        <taxon>Lachnospirales</taxon>
        <taxon>Lachnospiraceae</taxon>
        <taxon>Dorea</taxon>
    </lineage>
</organism>
<protein>
    <submittedName>
        <fullName evidence="7">Sigma 54-interacting transcriptional regulator</fullName>
    </submittedName>
</protein>
<dbReference type="PROSITE" id="PS50045">
    <property type="entry name" value="SIGMA54_INTERACT_4"/>
    <property type="match status" value="1"/>
</dbReference>